<evidence type="ECO:0000313" key="10">
    <source>
        <dbReference type="Proteomes" id="UP001589647"/>
    </source>
</evidence>
<accession>A0ABV5I7E8</accession>
<comment type="caution">
    <text evidence="9">The sequence shown here is derived from an EMBL/GenBank/DDBJ whole genome shotgun (WGS) entry which is preliminary data.</text>
</comment>
<evidence type="ECO:0000256" key="8">
    <source>
        <dbReference type="SAM" id="Phobius"/>
    </source>
</evidence>
<evidence type="ECO:0000256" key="5">
    <source>
        <dbReference type="ARBA" id="ARBA00022989"/>
    </source>
</evidence>
<keyword evidence="6 8" id="KW-0472">Membrane</keyword>
<comment type="subcellular location">
    <subcellularLocation>
        <location evidence="1 7">Cell membrane</location>
        <topology evidence="1 7">Multi-pass membrane protein</topology>
    </subcellularLocation>
</comment>
<keyword evidence="3" id="KW-1003">Cell membrane</keyword>
<dbReference type="EMBL" id="JBHMEI010000001">
    <property type="protein sequence ID" value="MFB9200073.1"/>
    <property type="molecule type" value="Genomic_DNA"/>
</dbReference>
<dbReference type="Gene3D" id="1.10.3730.20">
    <property type="match status" value="1"/>
</dbReference>
<evidence type="ECO:0000313" key="9">
    <source>
        <dbReference type="EMBL" id="MFB9200073.1"/>
    </source>
</evidence>
<feature type="transmembrane region" description="Helical" evidence="8">
    <location>
        <begin position="26"/>
        <end position="47"/>
    </location>
</feature>
<feature type="transmembrane region" description="Helical" evidence="8">
    <location>
        <begin position="86"/>
        <end position="104"/>
    </location>
</feature>
<evidence type="ECO:0000256" key="2">
    <source>
        <dbReference type="ARBA" id="ARBA00022448"/>
    </source>
</evidence>
<dbReference type="InterPro" id="IPR000390">
    <property type="entry name" value="Small_drug/metabolite_transptr"/>
</dbReference>
<protein>
    <submittedName>
        <fullName evidence="9">DMT family transporter</fullName>
    </submittedName>
</protein>
<dbReference type="Pfam" id="PF00893">
    <property type="entry name" value="Multi_Drug_Res"/>
    <property type="match status" value="1"/>
</dbReference>
<dbReference type="InterPro" id="IPR045324">
    <property type="entry name" value="Small_multidrug_res"/>
</dbReference>
<name>A0ABV5I7E8_9ACTN</name>
<evidence type="ECO:0000256" key="6">
    <source>
        <dbReference type="ARBA" id="ARBA00023136"/>
    </source>
</evidence>
<keyword evidence="4 7" id="KW-0812">Transmembrane</keyword>
<keyword evidence="5 8" id="KW-1133">Transmembrane helix</keyword>
<gene>
    <name evidence="9" type="ORF">ACFFV7_02615</name>
</gene>
<dbReference type="SUPFAM" id="SSF103481">
    <property type="entry name" value="Multidrug resistance efflux transporter EmrE"/>
    <property type="match status" value="1"/>
</dbReference>
<dbReference type="InterPro" id="IPR037185">
    <property type="entry name" value="EmrE-like"/>
</dbReference>
<dbReference type="PANTHER" id="PTHR30561">
    <property type="entry name" value="SMR FAMILY PROTON-DEPENDENT DRUG EFFLUX TRANSPORTER SUGE"/>
    <property type="match status" value="1"/>
</dbReference>
<evidence type="ECO:0000256" key="4">
    <source>
        <dbReference type="ARBA" id="ARBA00022692"/>
    </source>
</evidence>
<evidence type="ECO:0000256" key="3">
    <source>
        <dbReference type="ARBA" id="ARBA00022475"/>
    </source>
</evidence>
<dbReference type="Proteomes" id="UP001589647">
    <property type="component" value="Unassembled WGS sequence"/>
</dbReference>
<comment type="similarity">
    <text evidence="7">Belongs to the drug/metabolite transporter (DMT) superfamily. Small multidrug resistance (SMR) (TC 2.A.7.1) family.</text>
</comment>
<proteinExistence type="inferred from homology"/>
<organism evidence="9 10">
    <name type="scientific">Nonomuraea spiralis</name>
    <dbReference type="NCBI Taxonomy" id="46182"/>
    <lineage>
        <taxon>Bacteria</taxon>
        <taxon>Bacillati</taxon>
        <taxon>Actinomycetota</taxon>
        <taxon>Actinomycetes</taxon>
        <taxon>Streptosporangiales</taxon>
        <taxon>Streptosporangiaceae</taxon>
        <taxon>Nonomuraea</taxon>
    </lineage>
</organism>
<evidence type="ECO:0000256" key="1">
    <source>
        <dbReference type="ARBA" id="ARBA00004651"/>
    </source>
</evidence>
<dbReference type="PANTHER" id="PTHR30561:SF1">
    <property type="entry name" value="MULTIDRUG TRANSPORTER EMRE"/>
    <property type="match status" value="1"/>
</dbReference>
<feature type="transmembrane region" description="Helical" evidence="8">
    <location>
        <begin position="59"/>
        <end position="80"/>
    </location>
</feature>
<sequence>MAWILLAFAIASEVLATTALKLSNGLTHIGWTIAVATGYITSFVLLARALKLQLEMGTAYAIWSGAGTAAIALIGATLMGETLTPLKITGILLIIGGVIVLNLAGGH</sequence>
<reference evidence="9 10" key="1">
    <citation type="submission" date="2024-09" db="EMBL/GenBank/DDBJ databases">
        <authorList>
            <person name="Sun Q."/>
            <person name="Mori K."/>
        </authorList>
    </citation>
    <scope>NUCLEOTIDE SEQUENCE [LARGE SCALE GENOMIC DNA]</scope>
    <source>
        <strain evidence="9 10">CCM 3426</strain>
    </source>
</reference>
<keyword evidence="2" id="KW-0813">Transport</keyword>
<dbReference type="RefSeq" id="WP_125637335.1">
    <property type="nucleotide sequence ID" value="NZ_BMRC01000001.1"/>
</dbReference>
<evidence type="ECO:0000256" key="7">
    <source>
        <dbReference type="RuleBase" id="RU003942"/>
    </source>
</evidence>
<keyword evidence="10" id="KW-1185">Reference proteome</keyword>